<dbReference type="Gene3D" id="2.170.150.40">
    <property type="entry name" value="Domain of unknown function (DUF427)"/>
    <property type="match status" value="1"/>
</dbReference>
<dbReference type="OrthoDB" id="18996at2759"/>
<reference evidence="3" key="2">
    <citation type="submission" date="2013-04" db="EMBL/GenBank/DDBJ databases">
        <title>Genomic mechanisms accounting for the adaptation to parasitism in nematode-trapping fungi.</title>
        <authorList>
            <person name="Ahren D.G."/>
        </authorList>
    </citation>
    <scope>NUCLEOTIDE SEQUENCE [LARGE SCALE GENOMIC DNA]</scope>
    <source>
        <strain evidence="3">CBS 200.50</strain>
    </source>
</reference>
<dbReference type="Proteomes" id="UP000015100">
    <property type="component" value="Unassembled WGS sequence"/>
</dbReference>
<protein>
    <recommendedName>
        <fullName evidence="1">DUF427 domain-containing protein</fullName>
    </recommendedName>
</protein>
<accession>S8AGL0</accession>
<dbReference type="InterPro" id="IPR007361">
    <property type="entry name" value="DUF427"/>
</dbReference>
<gene>
    <name evidence="2" type="ORF">H072_4073</name>
</gene>
<evidence type="ECO:0000313" key="2">
    <source>
        <dbReference type="EMBL" id="EPS42014.1"/>
    </source>
</evidence>
<evidence type="ECO:0000313" key="3">
    <source>
        <dbReference type="Proteomes" id="UP000015100"/>
    </source>
</evidence>
<evidence type="ECO:0000259" key="1">
    <source>
        <dbReference type="Pfam" id="PF04248"/>
    </source>
</evidence>
<name>S8AGL0_DACHA</name>
<dbReference type="OMA" id="KGYASYW"/>
<comment type="caution">
    <text evidence="2">The sequence shown here is derived from an EMBL/GenBank/DDBJ whole genome shotgun (WGS) entry which is preliminary data.</text>
</comment>
<reference evidence="2 3" key="1">
    <citation type="journal article" date="2013" name="PLoS Genet.">
        <title>Genomic mechanisms accounting for the adaptation to parasitism in nematode-trapping fungi.</title>
        <authorList>
            <person name="Meerupati T."/>
            <person name="Andersson K.M."/>
            <person name="Friman E."/>
            <person name="Kumar D."/>
            <person name="Tunlid A."/>
            <person name="Ahren D."/>
        </authorList>
    </citation>
    <scope>NUCLEOTIDE SEQUENCE [LARGE SCALE GENOMIC DNA]</scope>
    <source>
        <strain evidence="2 3">CBS 200.50</strain>
    </source>
</reference>
<dbReference type="EMBL" id="AQGS01000130">
    <property type="protein sequence ID" value="EPS42014.1"/>
    <property type="molecule type" value="Genomic_DNA"/>
</dbReference>
<dbReference type="PANTHER" id="PTHR34310:SF5">
    <property type="entry name" value="DUF427 DOMAIN PROTEIN (AFU_ORTHOLOGUE AFUA_3G02220)"/>
    <property type="match status" value="1"/>
</dbReference>
<proteinExistence type="predicted"/>
<dbReference type="PANTHER" id="PTHR34310">
    <property type="entry name" value="DUF427 DOMAIN PROTEIN (AFU_ORTHOLOGUE AFUA_3G02220)"/>
    <property type="match status" value="1"/>
</dbReference>
<feature type="domain" description="DUF427" evidence="1">
    <location>
        <begin position="4"/>
        <end position="90"/>
    </location>
</feature>
<keyword evidence="3" id="KW-1185">Reference proteome</keyword>
<dbReference type="AlphaFoldDB" id="S8AGL0"/>
<sequence>MEATAYVNGVKVAESRRYIKLEGNVYFPPDSIVPRFFSRSETRSVCPWKGVASYGNINVGDGNPLTDAAWSYTDPKKDASHIKSYVAFDTSMVHVDLP</sequence>
<dbReference type="InterPro" id="IPR038694">
    <property type="entry name" value="DUF427_sf"/>
</dbReference>
<organism evidence="2 3">
    <name type="scientific">Dactylellina haptotyla (strain CBS 200.50)</name>
    <name type="common">Nematode-trapping fungus</name>
    <name type="synonym">Monacrosporium haptotylum</name>
    <dbReference type="NCBI Taxonomy" id="1284197"/>
    <lineage>
        <taxon>Eukaryota</taxon>
        <taxon>Fungi</taxon>
        <taxon>Dikarya</taxon>
        <taxon>Ascomycota</taxon>
        <taxon>Pezizomycotina</taxon>
        <taxon>Orbiliomycetes</taxon>
        <taxon>Orbiliales</taxon>
        <taxon>Orbiliaceae</taxon>
        <taxon>Dactylellina</taxon>
    </lineage>
</organism>
<dbReference type="HOGENOM" id="CLU_126578_1_2_1"/>
<dbReference type="Pfam" id="PF04248">
    <property type="entry name" value="NTP_transf_9"/>
    <property type="match status" value="1"/>
</dbReference>